<dbReference type="InterPro" id="IPR025751">
    <property type="entry name" value="RsbRD_N_dom"/>
</dbReference>
<organism evidence="3 4">
    <name type="scientific">Nocardia jiangsuensis</name>
    <dbReference type="NCBI Taxonomy" id="1691563"/>
    <lineage>
        <taxon>Bacteria</taxon>
        <taxon>Bacillati</taxon>
        <taxon>Actinomycetota</taxon>
        <taxon>Actinomycetes</taxon>
        <taxon>Mycobacteriales</taxon>
        <taxon>Nocardiaceae</taxon>
        <taxon>Nocardia</taxon>
    </lineage>
</organism>
<dbReference type="InterPro" id="IPR025736">
    <property type="entry name" value="PucR_C-HTH_dom"/>
</dbReference>
<dbReference type="Pfam" id="PF14361">
    <property type="entry name" value="RsbRD_N"/>
    <property type="match status" value="1"/>
</dbReference>
<reference evidence="4" key="1">
    <citation type="journal article" date="2019" name="Int. J. Syst. Evol. Microbiol.">
        <title>The Global Catalogue of Microorganisms (GCM) 10K type strain sequencing project: providing services to taxonomists for standard genome sequencing and annotation.</title>
        <authorList>
            <consortium name="The Broad Institute Genomics Platform"/>
            <consortium name="The Broad Institute Genome Sequencing Center for Infectious Disease"/>
            <person name="Wu L."/>
            <person name="Ma J."/>
        </authorList>
    </citation>
    <scope>NUCLEOTIDE SEQUENCE [LARGE SCALE GENOMIC DNA]</scope>
    <source>
        <strain evidence="4">CGMCC 4.7330</strain>
    </source>
</reference>
<feature type="domain" description="RsbT co-antagonist protein RsbRD N-terminal" evidence="2">
    <location>
        <begin position="27"/>
        <end position="162"/>
    </location>
</feature>
<dbReference type="RefSeq" id="WP_378615249.1">
    <property type="nucleotide sequence ID" value="NZ_JBHSAX010000019.1"/>
</dbReference>
<evidence type="ECO:0000313" key="4">
    <source>
        <dbReference type="Proteomes" id="UP001595696"/>
    </source>
</evidence>
<gene>
    <name evidence="3" type="ORF">ACFO0B_26005</name>
</gene>
<dbReference type="Pfam" id="PF13556">
    <property type="entry name" value="HTH_30"/>
    <property type="match status" value="1"/>
</dbReference>
<proteinExistence type="predicted"/>
<evidence type="ECO:0000313" key="3">
    <source>
        <dbReference type="EMBL" id="MFC3965459.1"/>
    </source>
</evidence>
<dbReference type="EMBL" id="JBHSAX010000019">
    <property type="protein sequence ID" value="MFC3965459.1"/>
    <property type="molecule type" value="Genomic_DNA"/>
</dbReference>
<feature type="domain" description="PucR C-terminal helix-turn-helix" evidence="1">
    <location>
        <begin position="342"/>
        <end position="399"/>
    </location>
</feature>
<evidence type="ECO:0000259" key="2">
    <source>
        <dbReference type="Pfam" id="PF14361"/>
    </source>
</evidence>
<sequence>MIENAPATADLLVSGRPASAHLRDVRTLARRLVGHFADNVVPCGTLPGDALSGEITVVTRICLELALDLLDGRETTDKTERVQEAAADWAREGIPIDAIHNAVHEGLRIGFDLIVAKAGAQDSPAMVDLARKFMEIQDRITRAVSTAYVRELKSVVSEHHTAVHTLTSALLGGRSTSTMARESAVAIADSYHVLALAVPPHRDEHNIALDAQVVARRKLRRLQAALADHCGGDALALLSVDGGTVLLPTDRYTEQALDTLIDRLALAAQVPLVATTVRAGREEIPLATDQAHELLDVVQRLGWPHRLHRFDDLVLEYQLARPGPARTVLAAALEPLDEQPDLLQTLRTYIAKDLNRQRTARALHVHANTVDHRFRRIGQLTGFDPGQAHGLWYLRSALIARAFEAGAAAPVRRAGDSAAG</sequence>
<name>A0ABV8E050_9NOCA</name>
<protein>
    <submittedName>
        <fullName evidence="3">PucR family transcriptional regulator</fullName>
    </submittedName>
</protein>
<dbReference type="Proteomes" id="UP001595696">
    <property type="component" value="Unassembled WGS sequence"/>
</dbReference>
<keyword evidence="4" id="KW-1185">Reference proteome</keyword>
<dbReference type="Gene3D" id="1.10.10.2840">
    <property type="entry name" value="PucR C-terminal helix-turn-helix domain"/>
    <property type="match status" value="1"/>
</dbReference>
<accession>A0ABV8E050</accession>
<evidence type="ECO:0000259" key="1">
    <source>
        <dbReference type="Pfam" id="PF13556"/>
    </source>
</evidence>
<dbReference type="InterPro" id="IPR051448">
    <property type="entry name" value="CdaR-like_regulators"/>
</dbReference>
<comment type="caution">
    <text evidence="3">The sequence shown here is derived from an EMBL/GenBank/DDBJ whole genome shotgun (WGS) entry which is preliminary data.</text>
</comment>
<dbReference type="PANTHER" id="PTHR33744">
    <property type="entry name" value="CARBOHYDRATE DIACID REGULATOR"/>
    <property type="match status" value="1"/>
</dbReference>
<dbReference type="InterPro" id="IPR042070">
    <property type="entry name" value="PucR_C-HTH_sf"/>
</dbReference>
<dbReference type="PANTHER" id="PTHR33744:SF1">
    <property type="entry name" value="DNA-BINDING TRANSCRIPTIONAL ACTIVATOR ADER"/>
    <property type="match status" value="1"/>
</dbReference>